<sequence length="328" mass="37766">MKTVIINAHVVDSRNIGDLASSPLHYFKFNYPVETLDIRSIDPNFTEPKSGFGGSITLEEIKQNAGKVKYHLIVGGGGLLFNPFLGSFKAMENLKSLFNGNWVSWGVGQQIYSAGGKNGQTLLENLEQDKNKFDYLSYLKYFDLIGIRDTGFNYDWLPCASCMHPAFDRKREIKHDVVVFSHRKYQVKIGNLPRMTHDTQNLEQVLDFLGSGETIITSSYHGAYWGTLLGRKVIAFPFSTKFVTLKHSPYLYSVVRWKKSGIKFRPFKTTFLNKINLEFRYGNYLFCSTDNWEDLINECPTYPHILDEYRQANRTFYKKTLELFGNTN</sequence>
<evidence type="ECO:0000313" key="2">
    <source>
        <dbReference type="Proteomes" id="UP000010483"/>
    </source>
</evidence>
<name>K9YK73_CYASC</name>
<gene>
    <name evidence="1" type="ordered locus">Cyast_1387</name>
</gene>
<dbReference type="PATRIC" id="fig|292563.3.peg.1452"/>
<dbReference type="HOGENOM" id="CLU_972667_0_0_3"/>
<reference evidence="2" key="1">
    <citation type="journal article" date="2013" name="Proc. Natl. Acad. Sci. U.S.A.">
        <title>Improving the coverage of the cyanobacterial phylum using diversity-driven genome sequencing.</title>
        <authorList>
            <person name="Shih P.M."/>
            <person name="Wu D."/>
            <person name="Latifi A."/>
            <person name="Axen S.D."/>
            <person name="Fewer D.P."/>
            <person name="Talla E."/>
            <person name="Calteau A."/>
            <person name="Cai F."/>
            <person name="Tandeau de Marsac N."/>
            <person name="Rippka R."/>
            <person name="Herdman M."/>
            <person name="Sivonen K."/>
            <person name="Coursin T."/>
            <person name="Laurent T."/>
            <person name="Goodwin L."/>
            <person name="Nolan M."/>
            <person name="Davenport K.W."/>
            <person name="Han C.S."/>
            <person name="Rubin E.M."/>
            <person name="Eisen J.A."/>
            <person name="Woyke T."/>
            <person name="Gugger M."/>
            <person name="Kerfeld C.A."/>
        </authorList>
    </citation>
    <scope>NUCLEOTIDE SEQUENCE [LARGE SCALE GENOMIC DNA]</scope>
    <source>
        <strain evidence="2">ATCC 29140 / PCC 7202</strain>
    </source>
</reference>
<evidence type="ECO:0000313" key="1">
    <source>
        <dbReference type="EMBL" id="AFZ47351.1"/>
    </source>
</evidence>
<organism evidence="1 2">
    <name type="scientific">Cyanobacterium stanieri (strain ATCC 29140 / PCC 7202)</name>
    <dbReference type="NCBI Taxonomy" id="292563"/>
    <lineage>
        <taxon>Bacteria</taxon>
        <taxon>Bacillati</taxon>
        <taxon>Cyanobacteriota</taxon>
        <taxon>Cyanophyceae</taxon>
        <taxon>Oscillatoriophycideae</taxon>
        <taxon>Chroococcales</taxon>
        <taxon>Geminocystaceae</taxon>
        <taxon>Cyanobacterium</taxon>
    </lineage>
</organism>
<keyword evidence="2" id="KW-1185">Reference proteome</keyword>
<dbReference type="BioCyc" id="CSTA292563:G1353-1399-MONOMER"/>
<dbReference type="EMBL" id="CP003940">
    <property type="protein sequence ID" value="AFZ47351.1"/>
    <property type="molecule type" value="Genomic_DNA"/>
</dbReference>
<dbReference type="eggNOG" id="ENOG502ZB27">
    <property type="taxonomic scope" value="Bacteria"/>
</dbReference>
<proteinExistence type="predicted"/>
<dbReference type="STRING" id="292563.Cyast_1387"/>
<dbReference type="AlphaFoldDB" id="K9YK73"/>
<dbReference type="KEGG" id="csn:Cyast_1387"/>
<dbReference type="Proteomes" id="UP000010483">
    <property type="component" value="Chromosome"/>
</dbReference>
<protein>
    <recommendedName>
        <fullName evidence="3">Polysaccharide pyruvyl transferase domain-containing protein</fullName>
    </recommendedName>
</protein>
<accession>K9YK73</accession>
<evidence type="ECO:0008006" key="3">
    <source>
        <dbReference type="Google" id="ProtNLM"/>
    </source>
</evidence>